<dbReference type="Pfam" id="PF01261">
    <property type="entry name" value="AP_endonuc_2"/>
    <property type="match status" value="1"/>
</dbReference>
<dbReference type="InterPro" id="IPR036237">
    <property type="entry name" value="Xyl_isomerase-like_sf"/>
</dbReference>
<gene>
    <name evidence="2" type="ORF">LKD81_17580</name>
</gene>
<organism evidence="2 3">
    <name type="scientific">Hominifimenecus microfluidus</name>
    <dbReference type="NCBI Taxonomy" id="2885348"/>
    <lineage>
        <taxon>Bacteria</taxon>
        <taxon>Bacillati</taxon>
        <taxon>Bacillota</taxon>
        <taxon>Clostridia</taxon>
        <taxon>Lachnospirales</taxon>
        <taxon>Lachnospiraceae</taxon>
        <taxon>Hominifimenecus</taxon>
    </lineage>
</organism>
<comment type="caution">
    <text evidence="2">The sequence shown here is derived from an EMBL/GenBank/DDBJ whole genome shotgun (WGS) entry which is preliminary data.</text>
</comment>
<evidence type="ECO:0000313" key="3">
    <source>
        <dbReference type="Proteomes" id="UP001198182"/>
    </source>
</evidence>
<keyword evidence="2" id="KW-0413">Isomerase</keyword>
<dbReference type="Gene3D" id="3.20.20.150">
    <property type="entry name" value="Divalent-metal-dependent TIM barrel enzymes"/>
    <property type="match status" value="1"/>
</dbReference>
<evidence type="ECO:0000259" key="1">
    <source>
        <dbReference type="Pfam" id="PF01261"/>
    </source>
</evidence>
<dbReference type="InterPro" id="IPR013022">
    <property type="entry name" value="Xyl_isomerase-like_TIM-brl"/>
</dbReference>
<dbReference type="RefSeq" id="WP_308455159.1">
    <property type="nucleotide sequence ID" value="NZ_JAJEQR010000099.1"/>
</dbReference>
<feature type="domain" description="Xylose isomerase-like TIM barrel" evidence="1">
    <location>
        <begin position="65"/>
        <end position="286"/>
    </location>
</feature>
<dbReference type="EMBL" id="JAJEQR010000099">
    <property type="protein sequence ID" value="MCC2232774.1"/>
    <property type="molecule type" value="Genomic_DNA"/>
</dbReference>
<keyword evidence="3" id="KW-1185">Reference proteome</keyword>
<dbReference type="AlphaFoldDB" id="A0AAE3EDJ0"/>
<accession>A0AAE3EDJ0</accession>
<name>A0AAE3EDJ0_9FIRM</name>
<dbReference type="Proteomes" id="UP001198182">
    <property type="component" value="Unassembled WGS sequence"/>
</dbReference>
<proteinExistence type="predicted"/>
<protein>
    <submittedName>
        <fullName evidence="2">Sugar phosphate isomerase/epimerase</fullName>
    </submittedName>
</protein>
<reference evidence="2" key="1">
    <citation type="submission" date="2021-10" db="EMBL/GenBank/DDBJ databases">
        <title>Anaerobic single-cell dispensing facilitates the cultivation of human gut bacteria.</title>
        <authorList>
            <person name="Afrizal A."/>
        </authorList>
    </citation>
    <scope>NUCLEOTIDE SEQUENCE</scope>
    <source>
        <strain evidence="2">CLA-AA-H215</strain>
    </source>
</reference>
<sequence>MKTTINISMATEDINRFSSREDLRNFYHKYGCSGLEVMTLPGADEISSSSFFQPDMVTGVHLCCRSDWMNQTPEQMDQMIAEYQSQMAWARQMHAEYIVFHATQVCTEEIVTYRPLHTDREVIDALVPLINRILSAFPDEPFLFLMENLWWPGLTFLNPSIAEELISRINYKKKGLILDTGHLLHMNHELASQEEAISYLNAVLDKNTSIIPWIRGVHLQQSLTGEYIKNFLANPPEFSKDPDVYACQCYEHIFAIDRHEPFTCQGIPGLIRRIQPDYVTYEYITRSREEHARYLEAGSRALIGGYQ</sequence>
<evidence type="ECO:0000313" key="2">
    <source>
        <dbReference type="EMBL" id="MCC2232774.1"/>
    </source>
</evidence>
<dbReference type="SUPFAM" id="SSF51658">
    <property type="entry name" value="Xylose isomerase-like"/>
    <property type="match status" value="1"/>
</dbReference>
<dbReference type="GO" id="GO:0016853">
    <property type="term" value="F:isomerase activity"/>
    <property type="evidence" value="ECO:0007669"/>
    <property type="project" value="UniProtKB-KW"/>
</dbReference>